<accession>A0A149W119</accession>
<dbReference type="Gene3D" id="1.10.10.1330">
    <property type="entry name" value="RNA polymerase sigma-54 factor, core-binding domain"/>
    <property type="match status" value="1"/>
</dbReference>
<name>A0A149W119_9PROT</name>
<feature type="domain" description="RNA polymerase sigma factor 54 DNA-binding" evidence="10">
    <location>
        <begin position="314"/>
        <end position="469"/>
    </location>
</feature>
<evidence type="ECO:0000259" key="11">
    <source>
        <dbReference type="Pfam" id="PF04963"/>
    </source>
</evidence>
<dbReference type="PIRSF" id="PIRSF000774">
    <property type="entry name" value="RpoN"/>
    <property type="match status" value="1"/>
</dbReference>
<dbReference type="Pfam" id="PF00309">
    <property type="entry name" value="Sigma54_AID"/>
    <property type="match status" value="1"/>
</dbReference>
<evidence type="ECO:0000256" key="5">
    <source>
        <dbReference type="ARBA" id="ARBA00023015"/>
    </source>
</evidence>
<proteinExistence type="inferred from homology"/>
<comment type="function">
    <text evidence="9">Sigma factors are initiation factors that promote the attachment of RNA polymerase to specific initiation sites and are then released.</text>
</comment>
<evidence type="ECO:0000313" key="13">
    <source>
        <dbReference type="Proteomes" id="UP000075653"/>
    </source>
</evidence>
<dbReference type="InterPro" id="IPR038709">
    <property type="entry name" value="RpoN_core-bd_sf"/>
</dbReference>
<keyword evidence="6 9" id="KW-0731">Sigma factor</keyword>
<dbReference type="Pfam" id="PF04552">
    <property type="entry name" value="Sigma54_DBD"/>
    <property type="match status" value="1"/>
</dbReference>
<dbReference type="EMBL" id="LRRD01000004">
    <property type="protein sequence ID" value="KXW59163.1"/>
    <property type="molecule type" value="Genomic_DNA"/>
</dbReference>
<evidence type="ECO:0000256" key="9">
    <source>
        <dbReference type="PIRNR" id="PIRNR000774"/>
    </source>
</evidence>
<dbReference type="AlphaFoldDB" id="A0A149W119"/>
<dbReference type="OrthoDB" id="9814402at2"/>
<dbReference type="Gene3D" id="1.10.10.60">
    <property type="entry name" value="Homeodomain-like"/>
    <property type="match status" value="1"/>
</dbReference>
<dbReference type="PATRIC" id="fig|1789004.3.peg.222"/>
<comment type="caution">
    <text evidence="12">The sequence shown here is derived from an EMBL/GenBank/DDBJ whole genome shotgun (WGS) entry which is preliminary data.</text>
</comment>
<keyword evidence="7 9" id="KW-0238">DNA-binding</keyword>
<dbReference type="RefSeq" id="WP_031596537.1">
    <property type="nucleotide sequence ID" value="NZ_CP149475.1"/>
</dbReference>
<organism evidence="12 13">
    <name type="scientific">Ferrovum myxofaciens</name>
    <dbReference type="NCBI Taxonomy" id="416213"/>
    <lineage>
        <taxon>Bacteria</taxon>
        <taxon>Pseudomonadati</taxon>
        <taxon>Pseudomonadota</taxon>
        <taxon>Betaproteobacteria</taxon>
        <taxon>Ferrovales</taxon>
        <taxon>Ferrovaceae</taxon>
        <taxon>Ferrovum</taxon>
    </lineage>
</organism>
<keyword evidence="5 9" id="KW-0805">Transcription regulation</keyword>
<dbReference type="NCBIfam" id="NF004595">
    <property type="entry name" value="PRK05932.1-2"/>
    <property type="match status" value="1"/>
</dbReference>
<comment type="similarity">
    <text evidence="1 9">Belongs to the sigma-54 factor family.</text>
</comment>
<dbReference type="NCBIfam" id="NF009118">
    <property type="entry name" value="PRK12469.1"/>
    <property type="match status" value="1"/>
</dbReference>
<dbReference type="PROSITE" id="PS00717">
    <property type="entry name" value="SIGMA54_1"/>
    <property type="match status" value="1"/>
</dbReference>
<dbReference type="NCBIfam" id="TIGR02395">
    <property type="entry name" value="rpoN_sigma"/>
    <property type="match status" value="1"/>
</dbReference>
<dbReference type="Proteomes" id="UP000075653">
    <property type="component" value="Unassembled WGS sequence"/>
</dbReference>
<keyword evidence="8 9" id="KW-0804">Transcription</keyword>
<evidence type="ECO:0000256" key="4">
    <source>
        <dbReference type="ARBA" id="ARBA00022695"/>
    </source>
</evidence>
<gene>
    <name evidence="12" type="primary">rpoN</name>
    <name evidence="12" type="ORF">FEMY_02200</name>
</gene>
<dbReference type="GO" id="GO:0016987">
    <property type="term" value="F:sigma factor activity"/>
    <property type="evidence" value="ECO:0007669"/>
    <property type="project" value="UniProtKB-KW"/>
</dbReference>
<dbReference type="InterPro" id="IPR000394">
    <property type="entry name" value="RNA_pol_sigma_54"/>
</dbReference>
<dbReference type="GO" id="GO:0003677">
    <property type="term" value="F:DNA binding"/>
    <property type="evidence" value="ECO:0007669"/>
    <property type="project" value="UniProtKB-KW"/>
</dbReference>
<dbReference type="GO" id="GO:0001216">
    <property type="term" value="F:DNA-binding transcription activator activity"/>
    <property type="evidence" value="ECO:0007669"/>
    <property type="project" value="InterPro"/>
</dbReference>
<evidence type="ECO:0000256" key="1">
    <source>
        <dbReference type="ARBA" id="ARBA00008798"/>
    </source>
</evidence>
<keyword evidence="13" id="KW-1185">Reference proteome</keyword>
<evidence type="ECO:0000256" key="2">
    <source>
        <dbReference type="ARBA" id="ARBA00022478"/>
    </source>
</evidence>
<protein>
    <recommendedName>
        <fullName evidence="9">RNA polymerase sigma-54 factor</fullName>
    </recommendedName>
</protein>
<dbReference type="PROSITE" id="PS00718">
    <property type="entry name" value="SIGMA54_2"/>
    <property type="match status" value="1"/>
</dbReference>
<feature type="domain" description="RNA polymerase sigma factor 54 core-binding" evidence="11">
    <location>
        <begin position="115"/>
        <end position="301"/>
    </location>
</feature>
<dbReference type="InterPro" id="IPR007046">
    <property type="entry name" value="RNA_pol_sigma_54_core-bd"/>
</dbReference>
<dbReference type="InterPro" id="IPR007634">
    <property type="entry name" value="RNA_pol_sigma_54_DNA-bd"/>
</dbReference>
<dbReference type="GO" id="GO:0006352">
    <property type="term" value="P:DNA-templated transcription initiation"/>
    <property type="evidence" value="ECO:0007669"/>
    <property type="project" value="InterPro"/>
</dbReference>
<keyword evidence="4 9" id="KW-0548">Nucleotidyltransferase</keyword>
<evidence type="ECO:0000256" key="8">
    <source>
        <dbReference type="ARBA" id="ARBA00023163"/>
    </source>
</evidence>
<dbReference type="PROSITE" id="PS50044">
    <property type="entry name" value="SIGMA54_3"/>
    <property type="match status" value="1"/>
</dbReference>
<dbReference type="PANTHER" id="PTHR32248:SF4">
    <property type="entry name" value="RNA POLYMERASE SIGMA-54 FACTOR"/>
    <property type="match status" value="1"/>
</dbReference>
<evidence type="ECO:0000256" key="7">
    <source>
        <dbReference type="ARBA" id="ARBA00023125"/>
    </source>
</evidence>
<dbReference type="GO" id="GO:0000428">
    <property type="term" value="C:DNA-directed RNA polymerase complex"/>
    <property type="evidence" value="ECO:0007669"/>
    <property type="project" value="UniProtKB-KW"/>
</dbReference>
<dbReference type="GO" id="GO:0016779">
    <property type="term" value="F:nucleotidyltransferase activity"/>
    <property type="evidence" value="ECO:0007669"/>
    <property type="project" value="UniProtKB-KW"/>
</dbReference>
<evidence type="ECO:0000259" key="10">
    <source>
        <dbReference type="Pfam" id="PF04552"/>
    </source>
</evidence>
<dbReference type="PANTHER" id="PTHR32248">
    <property type="entry name" value="RNA POLYMERASE SIGMA-54 FACTOR"/>
    <property type="match status" value="1"/>
</dbReference>
<evidence type="ECO:0000256" key="3">
    <source>
        <dbReference type="ARBA" id="ARBA00022679"/>
    </source>
</evidence>
<keyword evidence="3 9" id="KW-0808">Transferase</keyword>
<keyword evidence="2 9" id="KW-0240">DNA-directed RNA polymerase</keyword>
<dbReference type="STRING" id="1789004.FEMY_02200"/>
<reference evidence="12 13" key="1">
    <citation type="submission" date="2016-01" db="EMBL/GenBank/DDBJ databases">
        <title>Genome sequence of the acidophilic iron oxidising Ferrovum strain Z-31.</title>
        <authorList>
            <person name="Poehlein A."/>
            <person name="Ullrich S.R."/>
            <person name="Schloemann M."/>
            <person name="Muehling M."/>
            <person name="Daniel R."/>
        </authorList>
    </citation>
    <scope>NUCLEOTIDE SEQUENCE [LARGE SCALE GENOMIC DNA]</scope>
    <source>
        <strain evidence="12 13">Z-31</strain>
    </source>
</reference>
<evidence type="ECO:0000313" key="12">
    <source>
        <dbReference type="EMBL" id="KXW59163.1"/>
    </source>
</evidence>
<dbReference type="PRINTS" id="PR00045">
    <property type="entry name" value="SIGMA54FCT"/>
</dbReference>
<dbReference type="Pfam" id="PF04963">
    <property type="entry name" value="Sigma54_CBD"/>
    <property type="match status" value="1"/>
</dbReference>
<evidence type="ECO:0000256" key="6">
    <source>
        <dbReference type="ARBA" id="ARBA00023082"/>
    </source>
</evidence>
<sequence length="471" mass="53239">MKVQLQLKQTTQLSLTPQLQQSIRLLQLSTQELEQEVEEFLRLNPLLERADGKDGAVDSEPGAFETADHIETAEPTSSAEIEQESWNFEEGSGIGLGGQGEDEDEGIQDLRVIPLSLRDHLLGQVRLMPLEERDQELVATLIDYLDEDGYLRHSFIDLNSSVSDALGEVEESEWLVALRILQSLDPAGIGARTLSECLELQLLASHATEEDKRLGKKLLDHLEWLAQREYTRLKRALGIEERKVRELQQMLLHFDPRPGAAFSTAETRYVVPDVIVRRTERGWSVSLNEGVMPRLRVNQVYANILKKGVPGHSMSQQLQEARWLIKNIQQRFDTILRVACAVVERQKDFLERGEVGMKPLVLREIAEVLGLHESTISRVTVQKYLLTPRGLFELKYFFSSHVGTDSGEAASSTAVRALIRQLINQEDIKSPLSDQRIANLLGERGFQVARRTVAKYREAMHLPAASLRKSL</sequence>